<dbReference type="InterPro" id="IPR036928">
    <property type="entry name" value="AS_sf"/>
</dbReference>
<dbReference type="Proteomes" id="UP000037566">
    <property type="component" value="Unassembled WGS sequence"/>
</dbReference>
<dbReference type="InterPro" id="IPR000120">
    <property type="entry name" value="Amidase"/>
</dbReference>
<dbReference type="NCBIfam" id="NF005450">
    <property type="entry name" value="PRK07042.1"/>
    <property type="match status" value="1"/>
</dbReference>
<dbReference type="Gene3D" id="3.90.1300.10">
    <property type="entry name" value="Amidase signature (AS) domain"/>
    <property type="match status" value="1"/>
</dbReference>
<dbReference type="RefSeq" id="WP_019091361.1">
    <property type="nucleotide sequence ID" value="NZ_LHUQ01000008.1"/>
</dbReference>
<evidence type="ECO:0000259" key="1">
    <source>
        <dbReference type="Pfam" id="PF01425"/>
    </source>
</evidence>
<name>A0A0M0EI67_KOMEU</name>
<keyword evidence="2" id="KW-0378">Hydrolase</keyword>
<sequence length="462" mass="49768">MMDLTAREILSSYRKRTLSPVEYANALIAHIARWESTLGALYAYEPDRLVSEARLSEQRWMNGRPCGILDGVPATLKELIATRGLPIPQGSIATKLVPATYDAPPAARLKEAGALIFAKTTVPDFAMLSSGLSTFHPLARNPWNLACNPGGSSAGAAAAAAAGYGPLHVGTDIGGSVRLPAAWCGLVGFKPSLGRIPIDPYYIGRCAGPMTRTVGDAALMMNVLSQPDARDATSLPYADIDWDSYYKGMDVRGLKVGLMLDAGCGLELDDEIRVAIENMAGVLADMGAKIIPVDPVMTPTMLSGLDHYWSARSWAELSQLPPDRLEKVLPFIRTWAQRGEKVSGVAAVDGLGQTFAMRRKCAQLFEHVDIVLSPTTPNVSFPAEYPGPTNDPERSFDHIAFTVPWNMSEQPAISIHCGFSHGGMPIGAQIVTPRFADLQAIRLAAMYETARGPMPRWPLPPS</sequence>
<comment type="caution">
    <text evidence="2">The sequence shown here is derived from an EMBL/GenBank/DDBJ whole genome shotgun (WGS) entry which is preliminary data.</text>
</comment>
<evidence type="ECO:0000313" key="2">
    <source>
        <dbReference type="EMBL" id="KON64631.1"/>
    </source>
</evidence>
<accession>A0A0M0EI67</accession>
<dbReference type="GO" id="GO:0047680">
    <property type="term" value="F:aryl-acylamidase activity"/>
    <property type="evidence" value="ECO:0007669"/>
    <property type="project" value="UniProtKB-EC"/>
</dbReference>
<feature type="domain" description="Amidase" evidence="1">
    <location>
        <begin position="25"/>
        <end position="437"/>
    </location>
</feature>
<organism evidence="2 3">
    <name type="scientific">Komagataeibacter europaeus</name>
    <name type="common">Gluconacetobacter europaeus</name>
    <dbReference type="NCBI Taxonomy" id="33995"/>
    <lineage>
        <taxon>Bacteria</taxon>
        <taxon>Pseudomonadati</taxon>
        <taxon>Pseudomonadota</taxon>
        <taxon>Alphaproteobacteria</taxon>
        <taxon>Acetobacterales</taxon>
        <taxon>Acetobacteraceae</taxon>
        <taxon>Komagataeibacter</taxon>
    </lineage>
</organism>
<proteinExistence type="predicted"/>
<dbReference type="GO" id="GO:0004040">
    <property type="term" value="F:amidase activity"/>
    <property type="evidence" value="ECO:0007669"/>
    <property type="project" value="UniProtKB-EC"/>
</dbReference>
<dbReference type="OrthoDB" id="9811471at2"/>
<dbReference type="GO" id="GO:0004046">
    <property type="term" value="F:aminoacylase activity"/>
    <property type="evidence" value="ECO:0007669"/>
    <property type="project" value="UniProtKB-EC"/>
</dbReference>
<dbReference type="PATRIC" id="fig|33995.3.peg.2044"/>
<dbReference type="Pfam" id="PF01425">
    <property type="entry name" value="Amidase"/>
    <property type="match status" value="1"/>
</dbReference>
<dbReference type="EC" id="3.5.1.13" evidence="2"/>
<evidence type="ECO:0000313" key="3">
    <source>
        <dbReference type="Proteomes" id="UP000037566"/>
    </source>
</evidence>
<dbReference type="InterPro" id="IPR023631">
    <property type="entry name" value="Amidase_dom"/>
</dbReference>
<reference evidence="2" key="1">
    <citation type="submission" date="2015-08" db="EMBL/GenBank/DDBJ databases">
        <title>Draft genome sequence of Komagataeibacter europaeus CECT 8546 a cellulose producer strain from vinegar produced by the traditional method.</title>
        <authorList>
            <person name="Poehlein A."/>
            <person name="Valera M.J."/>
            <person name="Haack F.S."/>
            <person name="Mas A."/>
            <person name="Daniel R."/>
            <person name="Streit W.R."/>
            <person name="Mateo E."/>
        </authorList>
    </citation>
    <scope>NUCLEOTIDE SEQUENCE [LARGE SCALE GENOMIC DNA]</scope>
    <source>
        <strain evidence="2">CECT 8546</strain>
    </source>
</reference>
<dbReference type="EC" id="3.5.1.14" evidence="2"/>
<dbReference type="SUPFAM" id="SSF75304">
    <property type="entry name" value="Amidase signature (AS) enzymes"/>
    <property type="match status" value="1"/>
</dbReference>
<dbReference type="PANTHER" id="PTHR11895">
    <property type="entry name" value="TRANSAMIDASE"/>
    <property type="match status" value="1"/>
</dbReference>
<keyword evidence="3" id="KW-1185">Reference proteome</keyword>
<dbReference type="EMBL" id="LHUQ01000008">
    <property type="protein sequence ID" value="KON64631.1"/>
    <property type="molecule type" value="Genomic_DNA"/>
</dbReference>
<dbReference type="AlphaFoldDB" id="A0A0M0EI67"/>
<dbReference type="PANTHER" id="PTHR11895:SF173">
    <property type="entry name" value="GLUTAMYL-TRNA AMIDOTRANSFERASE SUBUNIT A"/>
    <property type="match status" value="1"/>
</dbReference>
<gene>
    <name evidence="2" type="primary">aam1</name>
    <name evidence="2" type="ORF">KOEU_18460</name>
</gene>
<dbReference type="STRING" id="33995.KOEU_18460"/>
<dbReference type="EC" id="3.5.1.4" evidence="2"/>
<protein>
    <submittedName>
        <fullName evidence="2">Acylamidase</fullName>
        <ecNumber evidence="2">3.5.1.13</ecNumber>
        <ecNumber evidence="2">3.5.1.14</ecNumber>
        <ecNumber evidence="2">3.5.1.4</ecNumber>
    </submittedName>
</protein>